<dbReference type="Pfam" id="PF00535">
    <property type="entry name" value="Glycos_transf_2"/>
    <property type="match status" value="1"/>
</dbReference>
<dbReference type="InterPro" id="IPR001173">
    <property type="entry name" value="Glyco_trans_2-like"/>
</dbReference>
<keyword evidence="1" id="KW-0812">Transmembrane</keyword>
<dbReference type="InterPro" id="IPR029044">
    <property type="entry name" value="Nucleotide-diphossugar_trans"/>
</dbReference>
<dbReference type="EMBL" id="CP061800">
    <property type="protein sequence ID" value="QTA92025.1"/>
    <property type="molecule type" value="Genomic_DNA"/>
</dbReference>
<feature type="domain" description="Glycosyltransferase 2-like" evidence="2">
    <location>
        <begin position="8"/>
        <end position="172"/>
    </location>
</feature>
<dbReference type="RefSeq" id="WP_207679562.1">
    <property type="nucleotide sequence ID" value="NZ_CP061800.1"/>
</dbReference>
<organism evidence="3 4">
    <name type="scientific">Desulfonema magnum</name>
    <dbReference type="NCBI Taxonomy" id="45655"/>
    <lineage>
        <taxon>Bacteria</taxon>
        <taxon>Pseudomonadati</taxon>
        <taxon>Thermodesulfobacteriota</taxon>
        <taxon>Desulfobacteria</taxon>
        <taxon>Desulfobacterales</taxon>
        <taxon>Desulfococcaceae</taxon>
        <taxon>Desulfonema</taxon>
    </lineage>
</organism>
<dbReference type="KEGG" id="dmm:dnm_080990"/>
<keyword evidence="1" id="KW-1133">Transmembrane helix</keyword>
<keyword evidence="1" id="KW-0472">Membrane</keyword>
<proteinExistence type="predicted"/>
<evidence type="ECO:0000259" key="2">
    <source>
        <dbReference type="Pfam" id="PF00535"/>
    </source>
</evidence>
<keyword evidence="3" id="KW-0808">Transferase</keyword>
<dbReference type="CDD" id="cd04179">
    <property type="entry name" value="DPM_DPG-synthase_like"/>
    <property type="match status" value="1"/>
</dbReference>
<gene>
    <name evidence="3" type="ORF">dnm_080990</name>
</gene>
<dbReference type="PANTHER" id="PTHR10859:SF105">
    <property type="entry name" value="DOLICHYL-PHOSPHATE BETA-D-MANNOSYLTRANSFERASE"/>
    <property type="match status" value="1"/>
</dbReference>
<sequence>MYKDKTICVVIPAYNEATQIGRVLETMPACVDKIVVIDDASEDGTADIVKKYLQDGRQITLIQHETNQGVGGAVATGYKWVRDKEFDIAVRMDGDGQMNPEDMQALLDPVAEDRADYSKGNRLITGEAYQKIPKIRYFGNAFLSLLTKIASGYWHVADFQSGYTVISKKALHAIDWDKMYKHYGQPNDVLVRLNVFSFKVADVPVRPVYNIGEKSGIKINKVIFTISWLLIKMFFWRMKEKYVIRDFHPLVFFYALGGFFGVTTFLLFARVFSFWILIGHIPPINALAAFFSFMSASQFTLFAMWFDMEANKDLKG</sequence>
<evidence type="ECO:0000256" key="1">
    <source>
        <dbReference type="SAM" id="Phobius"/>
    </source>
</evidence>
<accession>A0A975GSG1</accession>
<dbReference type="PANTHER" id="PTHR10859">
    <property type="entry name" value="GLYCOSYL TRANSFERASE"/>
    <property type="match status" value="1"/>
</dbReference>
<dbReference type="SUPFAM" id="SSF53448">
    <property type="entry name" value="Nucleotide-diphospho-sugar transferases"/>
    <property type="match status" value="1"/>
</dbReference>
<dbReference type="GO" id="GO:0006487">
    <property type="term" value="P:protein N-linked glycosylation"/>
    <property type="evidence" value="ECO:0007669"/>
    <property type="project" value="TreeGrafter"/>
</dbReference>
<keyword evidence="4" id="KW-1185">Reference proteome</keyword>
<evidence type="ECO:0000313" key="3">
    <source>
        <dbReference type="EMBL" id="QTA92025.1"/>
    </source>
</evidence>
<dbReference type="AlphaFoldDB" id="A0A975GSG1"/>
<name>A0A975GSG1_9BACT</name>
<dbReference type="Gene3D" id="3.90.550.10">
    <property type="entry name" value="Spore Coat Polysaccharide Biosynthesis Protein SpsA, Chain A"/>
    <property type="match status" value="1"/>
</dbReference>
<protein>
    <submittedName>
        <fullName evidence="3">Glycosyl transferase family II domain-containing protein</fullName>
    </submittedName>
</protein>
<dbReference type="Proteomes" id="UP000663722">
    <property type="component" value="Chromosome"/>
</dbReference>
<feature type="transmembrane region" description="Helical" evidence="1">
    <location>
        <begin position="250"/>
        <end position="278"/>
    </location>
</feature>
<evidence type="ECO:0000313" key="4">
    <source>
        <dbReference type="Proteomes" id="UP000663722"/>
    </source>
</evidence>
<reference evidence="3" key="1">
    <citation type="journal article" date="2021" name="Microb. Physiol.">
        <title>Proteogenomic Insights into the Physiology of Marine, Sulfate-Reducing, Filamentous Desulfonema limicola and Desulfonema magnum.</title>
        <authorList>
            <person name="Schnaars V."/>
            <person name="Wohlbrand L."/>
            <person name="Scheve S."/>
            <person name="Hinrichs C."/>
            <person name="Reinhardt R."/>
            <person name="Rabus R."/>
        </authorList>
    </citation>
    <scope>NUCLEOTIDE SEQUENCE</scope>
    <source>
        <strain evidence="3">4be13</strain>
    </source>
</reference>
<feature type="transmembrane region" description="Helical" evidence="1">
    <location>
        <begin position="284"/>
        <end position="306"/>
    </location>
</feature>
<dbReference type="GO" id="GO:0016740">
    <property type="term" value="F:transferase activity"/>
    <property type="evidence" value="ECO:0007669"/>
    <property type="project" value="UniProtKB-KW"/>
</dbReference>